<evidence type="ECO:0000313" key="3">
    <source>
        <dbReference type="Proteomes" id="UP000187209"/>
    </source>
</evidence>
<dbReference type="InterPro" id="IPR001372">
    <property type="entry name" value="Dynein_light_chain_typ-1/2"/>
</dbReference>
<dbReference type="InterPro" id="IPR037177">
    <property type="entry name" value="DLC_sf"/>
</dbReference>
<keyword evidence="3" id="KW-1185">Reference proteome</keyword>
<dbReference type="PANTHER" id="PTHR11886:SF35">
    <property type="entry name" value="DYNEIN LIGHT CHAIN"/>
    <property type="match status" value="1"/>
</dbReference>
<sequence>MSTQINKKPAPIIGKKEEFRPPIIDYVDMSKEMQDFVIEQCEEVLRMFNKGEKKYYYECAETIKRIIEERYKGCYHVIVGRDFGSYFNYEVGNCIQFWVSQHCFLIFKHG</sequence>
<evidence type="ECO:0000256" key="1">
    <source>
        <dbReference type="RuleBase" id="RU365010"/>
    </source>
</evidence>
<gene>
    <name evidence="2" type="ORF">SteCoe_17610</name>
</gene>
<name>A0A1R2BYY1_9CILI</name>
<keyword evidence="1" id="KW-0493">Microtubule</keyword>
<dbReference type="GO" id="GO:0045505">
    <property type="term" value="F:dynein intermediate chain binding"/>
    <property type="evidence" value="ECO:0007669"/>
    <property type="project" value="TreeGrafter"/>
</dbReference>
<dbReference type="GO" id="GO:0005874">
    <property type="term" value="C:microtubule"/>
    <property type="evidence" value="ECO:0007669"/>
    <property type="project" value="UniProtKB-KW"/>
</dbReference>
<protein>
    <recommendedName>
        <fullName evidence="1">Dynein light chain</fullName>
    </recommendedName>
</protein>
<reference evidence="2 3" key="1">
    <citation type="submission" date="2016-11" db="EMBL/GenBank/DDBJ databases">
        <title>The macronuclear genome of Stentor coeruleus: a giant cell with tiny introns.</title>
        <authorList>
            <person name="Slabodnick M."/>
            <person name="Ruby J.G."/>
            <person name="Reiff S.B."/>
            <person name="Swart E.C."/>
            <person name="Gosai S."/>
            <person name="Prabakaran S."/>
            <person name="Witkowska E."/>
            <person name="Larue G.E."/>
            <person name="Fisher S."/>
            <person name="Freeman R.M."/>
            <person name="Gunawardena J."/>
            <person name="Chu W."/>
            <person name="Stover N.A."/>
            <person name="Gregory B.D."/>
            <person name="Nowacki M."/>
            <person name="Derisi J."/>
            <person name="Roy S.W."/>
            <person name="Marshall W.F."/>
            <person name="Sood P."/>
        </authorList>
    </citation>
    <scope>NUCLEOTIDE SEQUENCE [LARGE SCALE GENOMIC DNA]</scope>
    <source>
        <strain evidence="2">WM001</strain>
    </source>
</reference>
<keyword evidence="1" id="KW-0243">Dynein</keyword>
<evidence type="ECO:0000313" key="2">
    <source>
        <dbReference type="EMBL" id="OMJ81845.1"/>
    </source>
</evidence>
<dbReference type="SMART" id="SM01375">
    <property type="entry name" value="Dynein_light"/>
    <property type="match status" value="1"/>
</dbReference>
<dbReference type="GO" id="GO:0007017">
    <property type="term" value="P:microtubule-based process"/>
    <property type="evidence" value="ECO:0007669"/>
    <property type="project" value="InterPro"/>
</dbReference>
<proteinExistence type="inferred from homology"/>
<dbReference type="OrthoDB" id="301399at2759"/>
<dbReference type="SUPFAM" id="SSF54648">
    <property type="entry name" value="DLC"/>
    <property type="match status" value="1"/>
</dbReference>
<dbReference type="Proteomes" id="UP000187209">
    <property type="component" value="Unassembled WGS sequence"/>
</dbReference>
<dbReference type="PANTHER" id="PTHR11886">
    <property type="entry name" value="DYNEIN LIGHT CHAIN"/>
    <property type="match status" value="1"/>
</dbReference>
<dbReference type="Pfam" id="PF01221">
    <property type="entry name" value="Dynein_light"/>
    <property type="match status" value="1"/>
</dbReference>
<organism evidence="2 3">
    <name type="scientific">Stentor coeruleus</name>
    <dbReference type="NCBI Taxonomy" id="5963"/>
    <lineage>
        <taxon>Eukaryota</taxon>
        <taxon>Sar</taxon>
        <taxon>Alveolata</taxon>
        <taxon>Ciliophora</taxon>
        <taxon>Postciliodesmatophora</taxon>
        <taxon>Heterotrichea</taxon>
        <taxon>Heterotrichida</taxon>
        <taxon>Stentoridae</taxon>
        <taxon>Stentor</taxon>
    </lineage>
</organism>
<dbReference type="AlphaFoldDB" id="A0A1R2BYY1"/>
<dbReference type="Gene3D" id="3.30.740.10">
    <property type="entry name" value="Protein Inhibitor Of Neuronal Nitric Oxide Synthase"/>
    <property type="match status" value="1"/>
</dbReference>
<keyword evidence="1" id="KW-0206">Cytoskeleton</keyword>
<dbReference type="EMBL" id="MPUH01000364">
    <property type="protein sequence ID" value="OMJ81845.1"/>
    <property type="molecule type" value="Genomic_DNA"/>
</dbReference>
<dbReference type="GO" id="GO:0005868">
    <property type="term" value="C:cytoplasmic dynein complex"/>
    <property type="evidence" value="ECO:0007669"/>
    <property type="project" value="TreeGrafter"/>
</dbReference>
<keyword evidence="1" id="KW-0963">Cytoplasm</keyword>
<comment type="caution">
    <text evidence="2">The sequence shown here is derived from an EMBL/GenBank/DDBJ whole genome shotgun (WGS) entry which is preliminary data.</text>
</comment>
<comment type="similarity">
    <text evidence="1">Belongs to the dynein light chain family.</text>
</comment>
<comment type="subcellular location">
    <subcellularLocation>
        <location evidence="1">Cytoplasm</location>
        <location evidence="1">Cytoskeleton</location>
    </subcellularLocation>
</comment>
<accession>A0A1R2BYY1</accession>
<keyword evidence="1" id="KW-0505">Motor protein</keyword>